<accession>A6DQ95</accession>
<evidence type="ECO:0000313" key="1">
    <source>
        <dbReference type="EMBL" id="EDM26146.1"/>
    </source>
</evidence>
<reference evidence="1 2" key="1">
    <citation type="journal article" date="2010" name="J. Bacteriol.">
        <title>Genome sequence of Lentisphaera araneosa HTCC2155T, the type species of the order Lentisphaerales in the phylum Lentisphaerae.</title>
        <authorList>
            <person name="Thrash J.C."/>
            <person name="Cho J.C."/>
            <person name="Vergin K.L."/>
            <person name="Morris R.M."/>
            <person name="Giovannoni S.J."/>
        </authorList>
    </citation>
    <scope>NUCLEOTIDE SEQUENCE [LARGE SCALE GENOMIC DNA]</scope>
    <source>
        <strain evidence="1 2">HTCC2155</strain>
    </source>
</reference>
<evidence type="ECO:0000313" key="2">
    <source>
        <dbReference type="Proteomes" id="UP000004947"/>
    </source>
</evidence>
<dbReference type="STRING" id="313628.LNTAR_16403"/>
<sequence>MDLRPLPKGIYSIKDKSDRKLKDSLTLKVMSYIERHNFRFYLMIFVPEEIDQIYTHGRKQEIGHAPI</sequence>
<dbReference type="EMBL" id="ABCK01000019">
    <property type="protein sequence ID" value="EDM26146.1"/>
    <property type="molecule type" value="Genomic_DNA"/>
</dbReference>
<comment type="caution">
    <text evidence="1">The sequence shown here is derived from an EMBL/GenBank/DDBJ whole genome shotgun (WGS) entry which is preliminary data.</text>
</comment>
<keyword evidence="2" id="KW-1185">Reference proteome</keyword>
<proteinExistence type="predicted"/>
<dbReference type="Proteomes" id="UP000004947">
    <property type="component" value="Unassembled WGS sequence"/>
</dbReference>
<name>A6DQ95_9BACT</name>
<protein>
    <submittedName>
        <fullName evidence="1">Uncharacterized protein</fullName>
    </submittedName>
</protein>
<dbReference type="AlphaFoldDB" id="A6DQ95"/>
<organism evidence="1 2">
    <name type="scientific">Lentisphaera araneosa HTCC2155</name>
    <dbReference type="NCBI Taxonomy" id="313628"/>
    <lineage>
        <taxon>Bacteria</taxon>
        <taxon>Pseudomonadati</taxon>
        <taxon>Lentisphaerota</taxon>
        <taxon>Lentisphaeria</taxon>
        <taxon>Lentisphaerales</taxon>
        <taxon>Lentisphaeraceae</taxon>
        <taxon>Lentisphaera</taxon>
    </lineage>
</organism>
<gene>
    <name evidence="1" type="ORF">LNTAR_16403</name>
</gene>